<organism evidence="2 3">
    <name type="scientific">Melipona bicolor</name>
    <dbReference type="NCBI Taxonomy" id="60889"/>
    <lineage>
        <taxon>Eukaryota</taxon>
        <taxon>Metazoa</taxon>
        <taxon>Ecdysozoa</taxon>
        <taxon>Arthropoda</taxon>
        <taxon>Hexapoda</taxon>
        <taxon>Insecta</taxon>
        <taxon>Pterygota</taxon>
        <taxon>Neoptera</taxon>
        <taxon>Endopterygota</taxon>
        <taxon>Hymenoptera</taxon>
        <taxon>Apocrita</taxon>
        <taxon>Aculeata</taxon>
        <taxon>Apoidea</taxon>
        <taxon>Anthophila</taxon>
        <taxon>Apidae</taxon>
        <taxon>Melipona</taxon>
    </lineage>
</organism>
<evidence type="ECO:0000256" key="1">
    <source>
        <dbReference type="SAM" id="MobiDB-lite"/>
    </source>
</evidence>
<protein>
    <submittedName>
        <fullName evidence="2">Uncharacterized protein</fullName>
    </submittedName>
</protein>
<name>A0AA40FEY6_9HYME</name>
<sequence>MEQKLTALPDTTQCLVACGGETVDTFPRDGTRATYDCSDSASPRITGTETGNPTPDPINGILEDGRGGAARGSAKRTNE</sequence>
<evidence type="ECO:0000313" key="3">
    <source>
        <dbReference type="Proteomes" id="UP001177670"/>
    </source>
</evidence>
<dbReference type="Proteomes" id="UP001177670">
    <property type="component" value="Unassembled WGS sequence"/>
</dbReference>
<dbReference type="AlphaFoldDB" id="A0AA40FEY6"/>
<gene>
    <name evidence="2" type="ORF">K0M31_016858</name>
</gene>
<comment type="caution">
    <text evidence="2">The sequence shown here is derived from an EMBL/GenBank/DDBJ whole genome shotgun (WGS) entry which is preliminary data.</text>
</comment>
<accession>A0AA40FEY6</accession>
<feature type="non-terminal residue" evidence="2">
    <location>
        <position position="79"/>
    </location>
</feature>
<dbReference type="EMBL" id="JAHYIQ010000053">
    <property type="protein sequence ID" value="KAK1117309.1"/>
    <property type="molecule type" value="Genomic_DNA"/>
</dbReference>
<feature type="compositionally biased region" description="Polar residues" evidence="1">
    <location>
        <begin position="37"/>
        <end position="53"/>
    </location>
</feature>
<feature type="region of interest" description="Disordered" evidence="1">
    <location>
        <begin position="30"/>
        <end position="79"/>
    </location>
</feature>
<proteinExistence type="predicted"/>
<keyword evidence="3" id="KW-1185">Reference proteome</keyword>
<evidence type="ECO:0000313" key="2">
    <source>
        <dbReference type="EMBL" id="KAK1117309.1"/>
    </source>
</evidence>
<reference evidence="2" key="1">
    <citation type="submission" date="2021-10" db="EMBL/GenBank/DDBJ databases">
        <title>Melipona bicolor Genome sequencing and assembly.</title>
        <authorList>
            <person name="Araujo N.S."/>
            <person name="Arias M.C."/>
        </authorList>
    </citation>
    <scope>NUCLEOTIDE SEQUENCE</scope>
    <source>
        <strain evidence="2">USP_2M_L1-L4_2017</strain>
        <tissue evidence="2">Whole body</tissue>
    </source>
</reference>